<evidence type="ECO:0000313" key="1">
    <source>
        <dbReference type="EMBL" id="KAK3715998.1"/>
    </source>
</evidence>
<sequence>MATNADSMIEYDLDEEVDRANEWDGSFSELEDLADTVRSAWKERDLEAVQAMCEALLMHDRLPLFQRGKFEAYMCIMEGEDATERLETAADCLQRAAQKVAEAGVNNADIVRWQKKVRNMQARVVPIDEWEAAEQYKARQAAKLDVPLFSVLDTPAELSPGEATDEARRVRAELNEASNATTAEPAEREMSEEGMEH</sequence>
<accession>A0ACC3NFR8</accession>
<evidence type="ECO:0000313" key="2">
    <source>
        <dbReference type="Proteomes" id="UP001281147"/>
    </source>
</evidence>
<organism evidence="1 2">
    <name type="scientific">Vermiconidia calcicola</name>
    <dbReference type="NCBI Taxonomy" id="1690605"/>
    <lineage>
        <taxon>Eukaryota</taxon>
        <taxon>Fungi</taxon>
        <taxon>Dikarya</taxon>
        <taxon>Ascomycota</taxon>
        <taxon>Pezizomycotina</taxon>
        <taxon>Dothideomycetes</taxon>
        <taxon>Dothideomycetidae</taxon>
        <taxon>Mycosphaerellales</taxon>
        <taxon>Extremaceae</taxon>
        <taxon>Vermiconidia</taxon>
    </lineage>
</organism>
<gene>
    <name evidence="1" type="ORF">LTR37_006728</name>
</gene>
<name>A0ACC3NFR8_9PEZI</name>
<keyword evidence="2" id="KW-1185">Reference proteome</keyword>
<reference evidence="1" key="1">
    <citation type="submission" date="2023-07" db="EMBL/GenBank/DDBJ databases">
        <title>Black Yeasts Isolated from many extreme environments.</title>
        <authorList>
            <person name="Coleine C."/>
            <person name="Stajich J.E."/>
            <person name="Selbmann L."/>
        </authorList>
    </citation>
    <scope>NUCLEOTIDE SEQUENCE</scope>
    <source>
        <strain evidence="1">CCFEE 5714</strain>
    </source>
</reference>
<protein>
    <submittedName>
        <fullName evidence="1">Uncharacterized protein</fullName>
    </submittedName>
</protein>
<dbReference type="EMBL" id="JAUTXU010000045">
    <property type="protein sequence ID" value="KAK3715998.1"/>
    <property type="molecule type" value="Genomic_DNA"/>
</dbReference>
<proteinExistence type="predicted"/>
<dbReference type="Proteomes" id="UP001281147">
    <property type="component" value="Unassembled WGS sequence"/>
</dbReference>
<comment type="caution">
    <text evidence="1">The sequence shown here is derived from an EMBL/GenBank/DDBJ whole genome shotgun (WGS) entry which is preliminary data.</text>
</comment>